<organism evidence="11 12">
    <name type="scientific">Aphis craccivora</name>
    <name type="common">Cowpea aphid</name>
    <dbReference type="NCBI Taxonomy" id="307492"/>
    <lineage>
        <taxon>Eukaryota</taxon>
        <taxon>Metazoa</taxon>
        <taxon>Ecdysozoa</taxon>
        <taxon>Arthropoda</taxon>
        <taxon>Hexapoda</taxon>
        <taxon>Insecta</taxon>
        <taxon>Pterygota</taxon>
        <taxon>Neoptera</taxon>
        <taxon>Paraneoptera</taxon>
        <taxon>Hemiptera</taxon>
        <taxon>Sternorrhyncha</taxon>
        <taxon>Aphidomorpha</taxon>
        <taxon>Aphidoidea</taxon>
        <taxon>Aphididae</taxon>
        <taxon>Aphidini</taxon>
        <taxon>Aphis</taxon>
        <taxon>Aphis</taxon>
    </lineage>
</organism>
<dbReference type="EMBL" id="VUJU01000821">
    <property type="protein sequence ID" value="KAF0768176.1"/>
    <property type="molecule type" value="Genomic_DNA"/>
</dbReference>
<dbReference type="Proteomes" id="UP000478052">
    <property type="component" value="Unassembled WGS sequence"/>
</dbReference>
<accession>A0A6G0ZCP6</accession>
<evidence type="ECO:0000256" key="6">
    <source>
        <dbReference type="ARBA" id="ARBA00023136"/>
    </source>
</evidence>
<dbReference type="AlphaFoldDB" id="A0A6G0ZCP6"/>
<dbReference type="InterPro" id="IPR004178">
    <property type="entry name" value="CaM-bd_dom"/>
</dbReference>
<keyword evidence="5" id="KW-0406">Ion transport</keyword>
<dbReference type="FunFam" id="1.10.287.70:FF:000022">
    <property type="entry name" value="Small conductance calcium-activated potassium channel, isoform O"/>
    <property type="match status" value="1"/>
</dbReference>
<name>A0A6G0ZCP6_APHCR</name>
<keyword evidence="12" id="KW-1185">Reference proteome</keyword>
<keyword evidence="8" id="KW-0175">Coiled coil</keyword>
<dbReference type="Gene3D" id="1.10.287.70">
    <property type="match status" value="2"/>
</dbReference>
<dbReference type="InterPro" id="IPR015449">
    <property type="entry name" value="K_chnl_Ca-activ_SK"/>
</dbReference>
<comment type="caution">
    <text evidence="11">The sequence shown here is derived from an EMBL/GenBank/DDBJ whole genome shotgun (WGS) entry which is preliminary data.</text>
</comment>
<proteinExistence type="predicted"/>
<evidence type="ECO:0000313" key="11">
    <source>
        <dbReference type="EMBL" id="KAF0768176.1"/>
    </source>
</evidence>
<keyword evidence="6" id="KW-0472">Membrane</keyword>
<evidence type="ECO:0000256" key="3">
    <source>
        <dbReference type="ARBA" id="ARBA00022692"/>
    </source>
</evidence>
<evidence type="ECO:0000256" key="8">
    <source>
        <dbReference type="SAM" id="Coils"/>
    </source>
</evidence>
<dbReference type="GO" id="GO:0005516">
    <property type="term" value="F:calmodulin binding"/>
    <property type="evidence" value="ECO:0007669"/>
    <property type="project" value="InterPro"/>
</dbReference>
<evidence type="ECO:0000256" key="5">
    <source>
        <dbReference type="ARBA" id="ARBA00023065"/>
    </source>
</evidence>
<feature type="domain" description="Calmodulin-binding" evidence="10">
    <location>
        <begin position="148"/>
        <end position="224"/>
    </location>
</feature>
<dbReference type="GO" id="GO:0016020">
    <property type="term" value="C:membrane"/>
    <property type="evidence" value="ECO:0007669"/>
    <property type="project" value="UniProtKB-SubCell"/>
</dbReference>
<dbReference type="SMART" id="SM01053">
    <property type="entry name" value="CaMBD"/>
    <property type="match status" value="1"/>
</dbReference>
<comment type="subcellular location">
    <subcellularLocation>
        <location evidence="1">Membrane</location>
        <topology evidence="1">Multi-pass membrane protein</topology>
    </subcellularLocation>
</comment>
<keyword evidence="2" id="KW-0813">Transport</keyword>
<evidence type="ECO:0000259" key="10">
    <source>
        <dbReference type="SMART" id="SM01053"/>
    </source>
</evidence>
<dbReference type="GO" id="GO:0016286">
    <property type="term" value="F:small conductance calcium-activated potassium channel activity"/>
    <property type="evidence" value="ECO:0007669"/>
    <property type="project" value="InterPro"/>
</dbReference>
<evidence type="ECO:0000256" key="2">
    <source>
        <dbReference type="ARBA" id="ARBA00022448"/>
    </source>
</evidence>
<feature type="coiled-coil region" evidence="8">
    <location>
        <begin position="229"/>
        <end position="256"/>
    </location>
</feature>
<dbReference type="SUPFAM" id="SSF81324">
    <property type="entry name" value="Voltage-gated potassium channels"/>
    <property type="match status" value="1"/>
</dbReference>
<feature type="region of interest" description="Disordered" evidence="9">
    <location>
        <begin position="277"/>
        <end position="298"/>
    </location>
</feature>
<dbReference type="SUPFAM" id="SSF81327">
    <property type="entry name" value="Small-conductance potassium channel"/>
    <property type="match status" value="1"/>
</dbReference>
<dbReference type="InterPro" id="IPR013099">
    <property type="entry name" value="K_chnl_dom"/>
</dbReference>
<reference evidence="11 12" key="1">
    <citation type="submission" date="2019-08" db="EMBL/GenBank/DDBJ databases">
        <title>Whole genome of Aphis craccivora.</title>
        <authorList>
            <person name="Voronova N.V."/>
            <person name="Shulinski R.S."/>
            <person name="Bandarenka Y.V."/>
            <person name="Zhorov D.G."/>
            <person name="Warner D."/>
        </authorList>
    </citation>
    <scope>NUCLEOTIDE SEQUENCE [LARGE SCALE GENOMIC DNA]</scope>
    <source>
        <strain evidence="11">180601</strain>
        <tissue evidence="11">Whole Body</tissue>
    </source>
</reference>
<keyword evidence="3" id="KW-0812">Transmembrane</keyword>
<evidence type="ECO:0000256" key="7">
    <source>
        <dbReference type="ARBA" id="ARBA00023303"/>
    </source>
</evidence>
<gene>
    <name evidence="11" type="ORF">FWK35_00012689</name>
</gene>
<dbReference type="InterPro" id="IPR036122">
    <property type="entry name" value="CaM-bd_dom_sf"/>
</dbReference>
<sequence>MDIVYCTQVPRRRPRQLLELDVADSHHVTQCRLRGHCTKHVLRTRYHALLRFHDEDHANLLNSMWFIAITFLSVGFGDIVPNTYCGRGIAVTTGIMVRPTPEQPTKHPSGLKFSDQKGAGCTALLVAVVSRKMELSRAEKHVHNFMMDTQLTKRLKNAAANVLRETWLIYKHTRLVKRVNAGRVRTHQRKFLLAIYALRKVKMDQRKLMDNANTITDMAKTQNTVYEIVSDMSNRYDAFEERLVNLEDKLVALQEQVNNIIPRCLLLYPGAVAGDPDPVHSAEPAEPAVEPERRQSVVDDGVQAQLPAPGIGGRGGHRRPDAAVRLVAGGQHDQRRRRRQSADVPVVFGSLGRRNDVGHEQRVDGHVALAQRAADRCRRRVPLPLAHQSHIAAHQQPDAAFGARAHPAIQLSPRPTAAHRNKHVSAFVLKSAKRLEIRYKIVYKLFKGRAPNPMIYIVTFPLSKCLERHYYRFSIELETAVDF</sequence>
<evidence type="ECO:0000256" key="1">
    <source>
        <dbReference type="ARBA" id="ARBA00004141"/>
    </source>
</evidence>
<dbReference type="OrthoDB" id="73653at2759"/>
<evidence type="ECO:0000313" key="12">
    <source>
        <dbReference type="Proteomes" id="UP000478052"/>
    </source>
</evidence>
<dbReference type="Pfam" id="PF07885">
    <property type="entry name" value="Ion_trans_2"/>
    <property type="match status" value="1"/>
</dbReference>
<evidence type="ECO:0000256" key="9">
    <source>
        <dbReference type="SAM" id="MobiDB-lite"/>
    </source>
</evidence>
<dbReference type="Pfam" id="PF02888">
    <property type="entry name" value="CaMBD"/>
    <property type="match status" value="1"/>
</dbReference>
<protein>
    <submittedName>
        <fullName evidence="11">Small conductance calcium-activated potassium channel protein isoform X5</fullName>
    </submittedName>
</protein>
<keyword evidence="4" id="KW-1133">Transmembrane helix</keyword>
<evidence type="ECO:0000256" key="4">
    <source>
        <dbReference type="ARBA" id="ARBA00022989"/>
    </source>
</evidence>
<dbReference type="PANTHER" id="PTHR10153">
    <property type="entry name" value="SMALL CONDUCTANCE CALCIUM-ACTIVATED POTASSIUM CHANNEL"/>
    <property type="match status" value="1"/>
</dbReference>
<keyword evidence="7 11" id="KW-0407">Ion channel</keyword>